<comment type="caution">
    <text evidence="2">The sequence shown here is derived from an EMBL/GenBank/DDBJ whole genome shotgun (WGS) entry which is preliminary data.</text>
</comment>
<evidence type="ECO:0000313" key="2">
    <source>
        <dbReference type="EMBL" id="KAI3925410.1"/>
    </source>
</evidence>
<sequence length="92" mass="10505">MSYLSLLYCMKLSRVPLCIRSTHLFLADRLCWVRWLSLLHGDYNADQLPKGKLSTKGVGSTAPDPSEFEAVPLGKPKRQRDRKDNEYFCNTG</sequence>
<gene>
    <name evidence="2" type="ORF">MKW98_015758</name>
</gene>
<protein>
    <submittedName>
        <fullName evidence="2">Uncharacterized protein</fullName>
    </submittedName>
</protein>
<evidence type="ECO:0000256" key="1">
    <source>
        <dbReference type="SAM" id="MobiDB-lite"/>
    </source>
</evidence>
<dbReference type="Gene3D" id="3.90.228.10">
    <property type="match status" value="1"/>
</dbReference>
<accession>A0AAD4XMA2</accession>
<dbReference type="AlphaFoldDB" id="A0AAD4XMA2"/>
<keyword evidence="3" id="KW-1185">Reference proteome</keyword>
<organism evidence="2 3">
    <name type="scientific">Papaver atlanticum</name>
    <dbReference type="NCBI Taxonomy" id="357466"/>
    <lineage>
        <taxon>Eukaryota</taxon>
        <taxon>Viridiplantae</taxon>
        <taxon>Streptophyta</taxon>
        <taxon>Embryophyta</taxon>
        <taxon>Tracheophyta</taxon>
        <taxon>Spermatophyta</taxon>
        <taxon>Magnoliopsida</taxon>
        <taxon>Ranunculales</taxon>
        <taxon>Papaveraceae</taxon>
        <taxon>Papaveroideae</taxon>
        <taxon>Papaver</taxon>
    </lineage>
</organism>
<dbReference type="Proteomes" id="UP001202328">
    <property type="component" value="Unassembled WGS sequence"/>
</dbReference>
<reference evidence="2" key="1">
    <citation type="submission" date="2022-04" db="EMBL/GenBank/DDBJ databases">
        <title>A functionally conserved STORR gene fusion in Papaver species that diverged 16.8 million years ago.</title>
        <authorList>
            <person name="Catania T."/>
        </authorList>
    </citation>
    <scope>NUCLEOTIDE SEQUENCE</scope>
    <source>
        <strain evidence="2">S-188037</strain>
    </source>
</reference>
<proteinExistence type="predicted"/>
<name>A0AAD4XMA2_9MAGN</name>
<dbReference type="EMBL" id="JAJJMB010008110">
    <property type="protein sequence ID" value="KAI3925410.1"/>
    <property type="molecule type" value="Genomic_DNA"/>
</dbReference>
<feature type="region of interest" description="Disordered" evidence="1">
    <location>
        <begin position="54"/>
        <end position="92"/>
    </location>
</feature>
<evidence type="ECO:0000313" key="3">
    <source>
        <dbReference type="Proteomes" id="UP001202328"/>
    </source>
</evidence>